<keyword evidence="3" id="KW-1185">Reference proteome</keyword>
<dbReference type="SUPFAM" id="SSF47413">
    <property type="entry name" value="lambda repressor-like DNA-binding domains"/>
    <property type="match status" value="1"/>
</dbReference>
<comment type="caution">
    <text evidence="2">The sequence shown here is derived from an EMBL/GenBank/DDBJ whole genome shotgun (WGS) entry which is preliminary data.</text>
</comment>
<name>A0A949JBB8_9ACTN</name>
<sequence length="229" mass="25743">MRQSPPFDADAARRLRRALGMTEAQVADGMAASYGVRVGPETVRAWENRDGTPGSAELTALAGALWCDPSELIGTPRTLREHRLATGVPQPDVAMRLGMPFAEYERVERTGRWTGTDRQAAVLAELLRLPPRARIALTGREAELAGLLRSAASVRWQAYVRPVHRMLPSLTKRRVERVLERLHDEYHRRSFVSLSWIDTNSETARGPADAGHRYLDEIDAHFWELIDRA</sequence>
<organism evidence="2 3">
    <name type="scientific">Streptomyces tardus</name>
    <dbReference type="NCBI Taxonomy" id="2780544"/>
    <lineage>
        <taxon>Bacteria</taxon>
        <taxon>Bacillati</taxon>
        <taxon>Actinomycetota</taxon>
        <taxon>Actinomycetes</taxon>
        <taxon>Kitasatosporales</taxon>
        <taxon>Streptomycetaceae</taxon>
        <taxon>Streptomyces</taxon>
    </lineage>
</organism>
<proteinExistence type="predicted"/>
<dbReference type="EMBL" id="JAELVF020000001">
    <property type="protein sequence ID" value="MBU7596322.1"/>
    <property type="molecule type" value="Genomic_DNA"/>
</dbReference>
<dbReference type="SMART" id="SM00530">
    <property type="entry name" value="HTH_XRE"/>
    <property type="match status" value="2"/>
</dbReference>
<protein>
    <submittedName>
        <fullName evidence="2">Helix-turn-helix transcriptional regulator</fullName>
    </submittedName>
</protein>
<reference evidence="2" key="1">
    <citation type="submission" date="2021-06" db="EMBL/GenBank/DDBJ databases">
        <title>Sequencing of actinobacteria type strains.</title>
        <authorList>
            <person name="Nguyen G.-S."/>
            <person name="Wentzel A."/>
        </authorList>
    </citation>
    <scope>NUCLEOTIDE SEQUENCE</scope>
    <source>
        <strain evidence="2">P38-E01</strain>
    </source>
</reference>
<dbReference type="Gene3D" id="1.10.260.40">
    <property type="entry name" value="lambda repressor-like DNA-binding domains"/>
    <property type="match status" value="1"/>
</dbReference>
<feature type="domain" description="HTH cro/C1-type" evidence="1">
    <location>
        <begin position="11"/>
        <end position="72"/>
    </location>
</feature>
<accession>A0A949JBB8</accession>
<dbReference type="AlphaFoldDB" id="A0A949JBB8"/>
<evidence type="ECO:0000313" key="3">
    <source>
        <dbReference type="Proteomes" id="UP000694501"/>
    </source>
</evidence>
<evidence type="ECO:0000259" key="1">
    <source>
        <dbReference type="SMART" id="SM00530"/>
    </source>
</evidence>
<dbReference type="InterPro" id="IPR010982">
    <property type="entry name" value="Lambda_DNA-bd_dom_sf"/>
</dbReference>
<dbReference type="RefSeq" id="WP_211039904.1">
    <property type="nucleotide sequence ID" value="NZ_JAELVF020000001.1"/>
</dbReference>
<feature type="domain" description="HTH cro/C1-type" evidence="1">
    <location>
        <begin position="78"/>
        <end position="134"/>
    </location>
</feature>
<dbReference type="GO" id="GO:0003677">
    <property type="term" value="F:DNA binding"/>
    <property type="evidence" value="ECO:0007669"/>
    <property type="project" value="InterPro"/>
</dbReference>
<evidence type="ECO:0000313" key="2">
    <source>
        <dbReference type="EMBL" id="MBU7596322.1"/>
    </source>
</evidence>
<dbReference type="Proteomes" id="UP000694501">
    <property type="component" value="Unassembled WGS sequence"/>
</dbReference>
<gene>
    <name evidence="2" type="ORF">JGS22_001375</name>
</gene>
<dbReference type="InterPro" id="IPR001387">
    <property type="entry name" value="Cro/C1-type_HTH"/>
</dbReference>